<dbReference type="EMBL" id="CP018866">
    <property type="protein sequence ID" value="AST93841.1"/>
    <property type="molecule type" value="Genomic_DNA"/>
</dbReference>
<sequence>MGALFLIATLKINLFCKFSPLPFATGGFRGEFYMLDTALNGKLTSLRVFDALDKFIDAPLTLYNLWQIDAK</sequence>
<organism evidence="1 2">
    <name type="scientific">Sutcliffiella cohnii</name>
    <dbReference type="NCBI Taxonomy" id="33932"/>
    <lineage>
        <taxon>Bacteria</taxon>
        <taxon>Bacillati</taxon>
        <taxon>Bacillota</taxon>
        <taxon>Bacilli</taxon>
        <taxon>Bacillales</taxon>
        <taxon>Bacillaceae</taxon>
        <taxon>Sutcliffiella</taxon>
    </lineage>
</organism>
<gene>
    <name evidence="1" type="ORF">BC6307_22470</name>
</gene>
<dbReference type="KEGG" id="bcoh:BC6307_22470"/>
<protein>
    <submittedName>
        <fullName evidence="1">Uncharacterized protein</fullName>
    </submittedName>
</protein>
<evidence type="ECO:0000313" key="2">
    <source>
        <dbReference type="Proteomes" id="UP000215224"/>
    </source>
</evidence>
<name>A0A223KWK2_9BACI</name>
<keyword evidence="2" id="KW-1185">Reference proteome</keyword>
<dbReference type="Proteomes" id="UP000215224">
    <property type="component" value="Chromosome"/>
</dbReference>
<evidence type="ECO:0000313" key="1">
    <source>
        <dbReference type="EMBL" id="AST93841.1"/>
    </source>
</evidence>
<accession>A0A223KWK2</accession>
<dbReference type="AlphaFoldDB" id="A0A223KWK2"/>
<proteinExistence type="predicted"/>
<reference evidence="1 2" key="1">
    <citation type="submission" date="2016-12" db="EMBL/GenBank/DDBJ databases">
        <title>The whole genome sequencing and assembly of Bacillus cohnii DSM 6307T strain.</title>
        <authorList>
            <person name="Lee Y.-J."/>
            <person name="Yi H."/>
            <person name="Bahn Y.-S."/>
            <person name="Kim J.F."/>
            <person name="Lee D.-W."/>
        </authorList>
    </citation>
    <scope>NUCLEOTIDE SEQUENCE [LARGE SCALE GENOMIC DNA]</scope>
    <source>
        <strain evidence="1 2">DSM 6307</strain>
    </source>
</reference>